<keyword evidence="3" id="KW-1185">Reference proteome</keyword>
<dbReference type="RefSeq" id="XP_020070371.1">
    <property type="nucleotide sequence ID" value="XM_020216447.1"/>
</dbReference>
<organism evidence="2 3">
    <name type="scientific">Cyberlindnera jadinii (strain ATCC 18201 / CBS 1600 / BCRC 20928 / JCM 3617 / NBRC 0987 / NRRL Y-1542)</name>
    <name type="common">Torula yeast</name>
    <name type="synonym">Candida utilis</name>
    <dbReference type="NCBI Taxonomy" id="983966"/>
    <lineage>
        <taxon>Eukaryota</taxon>
        <taxon>Fungi</taxon>
        <taxon>Dikarya</taxon>
        <taxon>Ascomycota</taxon>
        <taxon>Saccharomycotina</taxon>
        <taxon>Saccharomycetes</taxon>
        <taxon>Phaffomycetales</taxon>
        <taxon>Phaffomycetaceae</taxon>
        <taxon>Cyberlindnera</taxon>
    </lineage>
</organism>
<evidence type="ECO:0008006" key="4">
    <source>
        <dbReference type="Google" id="ProtNLM"/>
    </source>
</evidence>
<dbReference type="STRING" id="983966.A0A1E4S1I9"/>
<feature type="transmembrane region" description="Helical" evidence="1">
    <location>
        <begin position="37"/>
        <end position="59"/>
    </location>
</feature>
<dbReference type="EMBL" id="KV453931">
    <property type="protein sequence ID" value="ODV73332.1"/>
    <property type="molecule type" value="Genomic_DNA"/>
</dbReference>
<keyword evidence="1" id="KW-1133">Transmembrane helix</keyword>
<reference evidence="2 3" key="1">
    <citation type="journal article" date="2016" name="Proc. Natl. Acad. Sci. U.S.A.">
        <title>Comparative genomics of biotechnologically important yeasts.</title>
        <authorList>
            <person name="Riley R."/>
            <person name="Haridas S."/>
            <person name="Wolfe K.H."/>
            <person name="Lopes M.R."/>
            <person name="Hittinger C.T."/>
            <person name="Goeker M."/>
            <person name="Salamov A.A."/>
            <person name="Wisecaver J.H."/>
            <person name="Long T.M."/>
            <person name="Calvey C.H."/>
            <person name="Aerts A.L."/>
            <person name="Barry K.W."/>
            <person name="Choi C."/>
            <person name="Clum A."/>
            <person name="Coughlan A.Y."/>
            <person name="Deshpande S."/>
            <person name="Douglass A.P."/>
            <person name="Hanson S.J."/>
            <person name="Klenk H.-P."/>
            <person name="LaButti K.M."/>
            <person name="Lapidus A."/>
            <person name="Lindquist E.A."/>
            <person name="Lipzen A.M."/>
            <person name="Meier-Kolthoff J.P."/>
            <person name="Ohm R.A."/>
            <person name="Otillar R.P."/>
            <person name="Pangilinan J.L."/>
            <person name="Peng Y."/>
            <person name="Rokas A."/>
            <person name="Rosa C.A."/>
            <person name="Scheuner C."/>
            <person name="Sibirny A.A."/>
            <person name="Slot J.C."/>
            <person name="Stielow J.B."/>
            <person name="Sun H."/>
            <person name="Kurtzman C.P."/>
            <person name="Blackwell M."/>
            <person name="Grigoriev I.V."/>
            <person name="Jeffries T.W."/>
        </authorList>
    </citation>
    <scope>NUCLEOTIDE SEQUENCE [LARGE SCALE GENOMIC DNA]</scope>
    <source>
        <strain evidence="3">ATCC 18201 / CBS 1600 / BCRC 20928 / JCM 3617 / NBRC 0987 / NRRL Y-1542</strain>
    </source>
</reference>
<evidence type="ECO:0000256" key="1">
    <source>
        <dbReference type="SAM" id="Phobius"/>
    </source>
</evidence>
<evidence type="ECO:0000313" key="3">
    <source>
        <dbReference type="Proteomes" id="UP000094389"/>
    </source>
</evidence>
<gene>
    <name evidence="2" type="ORF">CYBJADRAFT_173331</name>
</gene>
<feature type="transmembrane region" description="Helical" evidence="1">
    <location>
        <begin position="71"/>
        <end position="94"/>
    </location>
</feature>
<sequence length="95" mass="9870">MDNFTSDLEKDNKGGAFAESIEVFGAERYGSGYHLKAGHVSMIVIGGALATGLLIGSGYATGYVDPALGFSAGYCYLFGFLIAIPNQITAVALIL</sequence>
<dbReference type="GeneID" id="30990843"/>
<dbReference type="Proteomes" id="UP000094389">
    <property type="component" value="Unassembled WGS sequence"/>
</dbReference>
<evidence type="ECO:0000313" key="2">
    <source>
        <dbReference type="EMBL" id="ODV73332.1"/>
    </source>
</evidence>
<proteinExistence type="predicted"/>
<accession>A0A1E4S1I9</accession>
<protein>
    <recommendedName>
        <fullName evidence="4">Amino acid permease/ SLC12A domain-containing protein</fullName>
    </recommendedName>
</protein>
<keyword evidence="1" id="KW-0812">Transmembrane</keyword>
<name>A0A1E4S1I9_CYBJN</name>
<dbReference type="AlphaFoldDB" id="A0A1E4S1I9"/>
<keyword evidence="1" id="KW-0472">Membrane</keyword>